<dbReference type="InterPro" id="IPR002654">
    <property type="entry name" value="Glyco_trans_25"/>
</dbReference>
<dbReference type="CDD" id="cd06532">
    <property type="entry name" value="Glyco_transf_25"/>
    <property type="match status" value="1"/>
</dbReference>
<sequence>MVDTVLPAYFINLDRAVERRDFMERQARRLGLGLERVRALEGPDVDHRTFASLSRRWQRPITRIEIAVLLSHAQLWERAAASTDGLVVLEDDAVLSPRLAAFLRSPPPTEWDNVNLEWYGRRKFFRRSKPVGQAGTRLTAVAREKTGTAAYYVSPAGARKLLDALATDAAPADAFMYQHGRLRIAQAEPALAVQAHILAGEGIDPGIATVTQIHQPRLRLTLREGAIKYRARRIAGQFALIRYQLGRLGPLELRCPAVDLDEFRQAGEPEADLQSRSSIAQSER</sequence>
<dbReference type="Pfam" id="PF01755">
    <property type="entry name" value="Glyco_transf_25"/>
    <property type="match status" value="1"/>
</dbReference>
<comment type="caution">
    <text evidence="2">The sequence shown here is derived from an EMBL/GenBank/DDBJ whole genome shotgun (WGS) entry which is preliminary data.</text>
</comment>
<gene>
    <name evidence="2" type="ORF">GTW51_09265</name>
</gene>
<organism evidence="2 3">
    <name type="scientific">Aurantimonas aggregata</name>
    <dbReference type="NCBI Taxonomy" id="2047720"/>
    <lineage>
        <taxon>Bacteria</taxon>
        <taxon>Pseudomonadati</taxon>
        <taxon>Pseudomonadota</taxon>
        <taxon>Alphaproteobacteria</taxon>
        <taxon>Hyphomicrobiales</taxon>
        <taxon>Aurantimonadaceae</taxon>
        <taxon>Aurantimonas</taxon>
    </lineage>
</organism>
<protein>
    <recommendedName>
        <fullName evidence="1">Glycosyl transferase family 25 domain-containing protein</fullName>
    </recommendedName>
</protein>
<dbReference type="EMBL" id="JAAAMJ010000005">
    <property type="protein sequence ID" value="NDV86892.1"/>
    <property type="molecule type" value="Genomic_DNA"/>
</dbReference>
<name>A0A6L9MH48_9HYPH</name>
<accession>A0A6L9MH48</accession>
<feature type="domain" description="Glycosyl transferase family 25" evidence="1">
    <location>
        <begin position="7"/>
        <end position="176"/>
    </location>
</feature>
<evidence type="ECO:0000313" key="3">
    <source>
        <dbReference type="Proteomes" id="UP000476332"/>
    </source>
</evidence>
<evidence type="ECO:0000259" key="1">
    <source>
        <dbReference type="Pfam" id="PF01755"/>
    </source>
</evidence>
<keyword evidence="3" id="KW-1185">Reference proteome</keyword>
<dbReference type="Proteomes" id="UP000476332">
    <property type="component" value="Unassembled WGS sequence"/>
</dbReference>
<dbReference type="RefSeq" id="WP_163043638.1">
    <property type="nucleotide sequence ID" value="NZ_JAAAMJ010000005.1"/>
</dbReference>
<evidence type="ECO:0000313" key="2">
    <source>
        <dbReference type="EMBL" id="NDV86892.1"/>
    </source>
</evidence>
<reference evidence="2 3" key="1">
    <citation type="submission" date="2020-01" db="EMBL/GenBank/DDBJ databases">
        <title>Genomes of bacteria type strains.</title>
        <authorList>
            <person name="Chen J."/>
            <person name="Zhu S."/>
            <person name="Chen J."/>
        </authorList>
    </citation>
    <scope>NUCLEOTIDE SEQUENCE [LARGE SCALE GENOMIC DNA]</scope>
    <source>
        <strain evidence="2 3">KCTC 52919</strain>
    </source>
</reference>
<proteinExistence type="predicted"/>
<dbReference type="AlphaFoldDB" id="A0A6L9MH48"/>